<proteinExistence type="predicted"/>
<gene>
    <name evidence="3" type="ORF">Glove_346g137</name>
</gene>
<evidence type="ECO:0000256" key="1">
    <source>
        <dbReference type="RuleBase" id="RU362114"/>
    </source>
</evidence>
<dbReference type="AlphaFoldDB" id="A0A397HFA2"/>
<dbReference type="Pfam" id="PF00644">
    <property type="entry name" value="PARP"/>
    <property type="match status" value="1"/>
</dbReference>
<organism evidence="3 4">
    <name type="scientific">Diversispora epigaea</name>
    <dbReference type="NCBI Taxonomy" id="1348612"/>
    <lineage>
        <taxon>Eukaryota</taxon>
        <taxon>Fungi</taxon>
        <taxon>Fungi incertae sedis</taxon>
        <taxon>Mucoromycota</taxon>
        <taxon>Glomeromycotina</taxon>
        <taxon>Glomeromycetes</taxon>
        <taxon>Diversisporales</taxon>
        <taxon>Diversisporaceae</taxon>
        <taxon>Diversispora</taxon>
    </lineage>
</organism>
<protein>
    <recommendedName>
        <fullName evidence="1">Poly [ADP-ribose] polymerase</fullName>
        <shortName evidence="1">PARP</shortName>
        <ecNumber evidence="1">2.4.2.-</ecNumber>
    </recommendedName>
</protein>
<dbReference type="GO" id="GO:1990404">
    <property type="term" value="F:NAD+-protein mono-ADP-ribosyltransferase activity"/>
    <property type="evidence" value="ECO:0007669"/>
    <property type="project" value="TreeGrafter"/>
</dbReference>
<dbReference type="EMBL" id="PQFF01000316">
    <property type="protein sequence ID" value="RHZ61647.1"/>
    <property type="molecule type" value="Genomic_DNA"/>
</dbReference>
<reference evidence="3 4" key="1">
    <citation type="submission" date="2018-08" db="EMBL/GenBank/DDBJ databases">
        <title>Genome and evolution of the arbuscular mycorrhizal fungus Diversispora epigaea (formerly Glomus versiforme) and its bacterial endosymbionts.</title>
        <authorList>
            <person name="Sun X."/>
            <person name="Fei Z."/>
            <person name="Harrison M."/>
        </authorList>
    </citation>
    <scope>NUCLEOTIDE SEQUENCE [LARGE SCALE GENOMIC DNA]</scope>
    <source>
        <strain evidence="3 4">IT104</strain>
    </source>
</reference>
<evidence type="ECO:0000313" key="3">
    <source>
        <dbReference type="EMBL" id="RHZ61647.1"/>
    </source>
</evidence>
<dbReference type="EC" id="2.4.2.-" evidence="1"/>
<dbReference type="PANTHER" id="PTHR45740:SF2">
    <property type="entry name" value="POLY [ADP-RIBOSE] POLYMERASE"/>
    <property type="match status" value="1"/>
</dbReference>
<dbReference type="GO" id="GO:0005634">
    <property type="term" value="C:nucleus"/>
    <property type="evidence" value="ECO:0007669"/>
    <property type="project" value="TreeGrafter"/>
</dbReference>
<feature type="domain" description="PARP catalytic" evidence="2">
    <location>
        <begin position="34"/>
        <end position="282"/>
    </location>
</feature>
<name>A0A397HFA2_9GLOM</name>
<evidence type="ECO:0000313" key="4">
    <source>
        <dbReference type="Proteomes" id="UP000266861"/>
    </source>
</evidence>
<dbReference type="InterPro" id="IPR051712">
    <property type="entry name" value="ARTD-AVP"/>
</dbReference>
<comment type="caution">
    <text evidence="3">The sequence shown here is derived from an EMBL/GenBank/DDBJ whole genome shotgun (WGS) entry which is preliminary data.</text>
</comment>
<accession>A0A397HFA2</accession>
<dbReference type="Gene3D" id="3.90.228.10">
    <property type="match status" value="1"/>
</dbReference>
<sequence>MICVIQNCENSAKEEEHGLCNSHLNIWKESPSLFPGNIKIQNVSNYTNLIKIPKKTQLFKEIEKRFLNDWVKPNANDVRIEAIFNIYLNPTIVENYKAYRLQVELKGNFKGKGLSEGNEKILYHGTDHICQIISDKSHQNNLCKTDECCGCGILMNGFEISKVGHNKQGRSFQRLGQGLYFTPFSSKAHFYGNGGAKRSPTDITRTCRIMFMSKVAIGNPWEPQRVDQNLSSPPSGFDSTWGRKGRCPHGSSVLNYEEYAIYRHDACLPLRYIAYSYTSTSE</sequence>
<dbReference type="PANTHER" id="PTHR45740">
    <property type="entry name" value="POLY [ADP-RIBOSE] POLYMERASE"/>
    <property type="match status" value="1"/>
</dbReference>
<keyword evidence="1" id="KW-0328">Glycosyltransferase</keyword>
<dbReference type="OrthoDB" id="9514740at2759"/>
<dbReference type="Proteomes" id="UP000266861">
    <property type="component" value="Unassembled WGS sequence"/>
</dbReference>
<evidence type="ECO:0000259" key="2">
    <source>
        <dbReference type="PROSITE" id="PS51059"/>
    </source>
</evidence>
<dbReference type="InterPro" id="IPR012317">
    <property type="entry name" value="Poly(ADP-ribose)pol_cat_dom"/>
</dbReference>
<keyword evidence="1" id="KW-0808">Transferase</keyword>
<dbReference type="PROSITE" id="PS51059">
    <property type="entry name" value="PARP_CATALYTIC"/>
    <property type="match status" value="1"/>
</dbReference>
<dbReference type="GO" id="GO:0003950">
    <property type="term" value="F:NAD+ poly-ADP-ribosyltransferase activity"/>
    <property type="evidence" value="ECO:0007669"/>
    <property type="project" value="UniProtKB-UniRule"/>
</dbReference>
<dbReference type="STRING" id="1348612.A0A397HFA2"/>
<keyword evidence="4" id="KW-1185">Reference proteome</keyword>
<dbReference type="SUPFAM" id="SSF56399">
    <property type="entry name" value="ADP-ribosylation"/>
    <property type="match status" value="1"/>
</dbReference>
<keyword evidence="1" id="KW-0520">NAD</keyword>